<feature type="region of interest" description="Disordered" evidence="1">
    <location>
        <begin position="1"/>
        <end position="26"/>
    </location>
</feature>
<dbReference type="Proteomes" id="UP000756921">
    <property type="component" value="Unassembled WGS sequence"/>
</dbReference>
<accession>A0A9P6GJR7</accession>
<evidence type="ECO:0000256" key="1">
    <source>
        <dbReference type="SAM" id="MobiDB-lite"/>
    </source>
</evidence>
<feature type="region of interest" description="Disordered" evidence="1">
    <location>
        <begin position="124"/>
        <end position="145"/>
    </location>
</feature>
<feature type="compositionally biased region" description="Low complexity" evidence="1">
    <location>
        <begin position="253"/>
        <end position="266"/>
    </location>
</feature>
<evidence type="ECO:0000313" key="2">
    <source>
        <dbReference type="EMBL" id="KAF9735650.1"/>
    </source>
</evidence>
<sequence length="719" mass="78386">MARRSNNGDMDGVEKPTSGPVPLSGFVAFKTHSSRNRLRNKTWRTGVPVDLVQGEGLTGFRTAPSSSPLEPVEPAAPPLLQPSQARSTPFTLPKIQTDLQPDDEAPVQMDILGEQQPVSKWGAGLAELPAPPSEDSDDVSPTDTRPPAVENHLRLFGQLPDIIRLQEQTGDFDGQIVFIGHPNRDVSAHQWISASYQWINVGLWSHTRKRIEGSLASDRLPTSEFSFDSVEYFKFAAEHREAMIKQHGRPRTNPETTNTEPTPTESSTDHTSEAPVGSFAATSVRTVTGEELEDPFITPANILQPAPMVAFNFRGTGALGAALDYGFEFPRKTGAANKEHQQIYVQRERVRLEALRGQSLAHREVQTPQTPIRDVEFGESGLSPPTAHGTVHRHDTLLSSGDVQNRLQARSRLAELGRAGSQPNLTPEQRVAVPDFPLNNVNFRNSIPSGPTVANPYRGMSTLNAAAPPYRMPPKAPSSDKSDSSVTALNIPAPATDPALRFSDPDGRQEHVPPIANGFNKQAPTRQNWKGPFFADSMPTTHDPLASLSAQISNEQKLTNWYRGGQSVIRQQDYAKTLVAAASASEKARSFGVIGHGSARKQHLSKHANTHLFARVYEHLSEYAEESRAGGGQSYFTRAWKPPALHLRDFGSDGNNSFYSSMSTPSPHMSRTINRPYQPYRGDGIPWGFGASASNLAPPQYAPSSVTSGAFGGSQPRGH</sequence>
<evidence type="ECO:0000313" key="3">
    <source>
        <dbReference type="Proteomes" id="UP000756921"/>
    </source>
</evidence>
<gene>
    <name evidence="2" type="ORF">PMIN01_07055</name>
</gene>
<dbReference type="EMBL" id="WJXW01000006">
    <property type="protein sequence ID" value="KAF9735650.1"/>
    <property type="molecule type" value="Genomic_DNA"/>
</dbReference>
<keyword evidence="3" id="KW-1185">Reference proteome</keyword>
<feature type="region of interest" description="Disordered" evidence="1">
    <location>
        <begin position="700"/>
        <end position="719"/>
    </location>
</feature>
<dbReference type="AlphaFoldDB" id="A0A9P6GJR7"/>
<feature type="region of interest" description="Disordered" evidence="1">
    <location>
        <begin position="244"/>
        <end position="277"/>
    </location>
</feature>
<comment type="caution">
    <text evidence="2">The sequence shown here is derived from an EMBL/GenBank/DDBJ whole genome shotgun (WGS) entry which is preliminary data.</text>
</comment>
<feature type="region of interest" description="Disordered" evidence="1">
    <location>
        <begin position="56"/>
        <end position="86"/>
    </location>
</feature>
<dbReference type="OrthoDB" id="10251048at2759"/>
<feature type="region of interest" description="Disordered" evidence="1">
    <location>
        <begin position="470"/>
        <end position="503"/>
    </location>
</feature>
<reference evidence="2" key="1">
    <citation type="journal article" date="2020" name="Mol. Plant Microbe Interact.">
        <title>Genome Sequence of the Biocontrol Agent Coniothyrium minitans strain Conio (IMI 134523).</title>
        <authorList>
            <person name="Patel D."/>
            <person name="Shittu T.A."/>
            <person name="Baroncelli R."/>
            <person name="Muthumeenakshi S."/>
            <person name="Osborne T.H."/>
            <person name="Janganan T.K."/>
            <person name="Sreenivasaprasad S."/>
        </authorList>
    </citation>
    <scope>NUCLEOTIDE SEQUENCE</scope>
    <source>
        <strain evidence="2">Conio</strain>
    </source>
</reference>
<name>A0A9P6GJR7_9PLEO</name>
<organism evidence="2 3">
    <name type="scientific">Paraphaeosphaeria minitans</name>
    <dbReference type="NCBI Taxonomy" id="565426"/>
    <lineage>
        <taxon>Eukaryota</taxon>
        <taxon>Fungi</taxon>
        <taxon>Dikarya</taxon>
        <taxon>Ascomycota</taxon>
        <taxon>Pezizomycotina</taxon>
        <taxon>Dothideomycetes</taxon>
        <taxon>Pleosporomycetidae</taxon>
        <taxon>Pleosporales</taxon>
        <taxon>Massarineae</taxon>
        <taxon>Didymosphaeriaceae</taxon>
        <taxon>Paraphaeosphaeria</taxon>
    </lineage>
</organism>
<protein>
    <submittedName>
        <fullName evidence="2">Uncharacterized protein</fullName>
    </submittedName>
</protein>
<proteinExistence type="predicted"/>
<feature type="compositionally biased region" description="Low complexity" evidence="1">
    <location>
        <begin position="63"/>
        <end position="73"/>
    </location>
</feature>